<dbReference type="EMBL" id="PVWP01000010">
    <property type="protein sequence ID" value="PSB36322.1"/>
    <property type="molecule type" value="Genomic_DNA"/>
</dbReference>
<comment type="caution">
    <text evidence="20">The sequence shown here is derived from an EMBL/GenBank/DDBJ whole genome shotgun (WGS) entry which is preliminary data.</text>
</comment>
<organism evidence="20 21">
    <name type="scientific">Aphanothece cf. minutissima CCALA 015</name>
    <dbReference type="NCBI Taxonomy" id="2107695"/>
    <lineage>
        <taxon>Bacteria</taxon>
        <taxon>Bacillati</taxon>
        <taxon>Cyanobacteriota</taxon>
        <taxon>Cyanophyceae</taxon>
        <taxon>Oscillatoriophycideae</taxon>
        <taxon>Chroococcales</taxon>
        <taxon>Aphanothecaceae</taxon>
        <taxon>Aphanothece</taxon>
    </lineage>
</organism>
<dbReference type="InterPro" id="IPR014017">
    <property type="entry name" value="DNA_helicase_UvrD-like_C"/>
</dbReference>
<evidence type="ECO:0000256" key="9">
    <source>
        <dbReference type="ARBA" id="ARBA00022842"/>
    </source>
</evidence>
<dbReference type="PANTHER" id="PTHR11070">
    <property type="entry name" value="UVRD / RECB / PCRA DNA HELICASE FAMILY MEMBER"/>
    <property type="match status" value="1"/>
</dbReference>
<keyword evidence="2" id="KW-0479">Metal-binding</keyword>
<evidence type="ECO:0000256" key="3">
    <source>
        <dbReference type="ARBA" id="ARBA00022741"/>
    </source>
</evidence>
<sequence>MTPAAGDGPAEPGPFEANGVSLADGVVLLEASAGTGKTFALAHLVLRLLVEKRIGLRELLVVTYTNAAAAELRDRIGRRLQEALTGLQAPDGWAAPDPVLVEWLARQPAEPAARAAVQGLLLLALEELDAADITTIHGFCQRTLRRHAMEAARPPELTLEADAADLVRQVAHDYWQQQVLALPLHLVEGLAEAIDLGDLERLLGQLDGDPGLALDPLPAGLGLERPLAEQLEALWEAPWARFRQAWSDGGRDLEQAFRAAAAQWRAAGASATTPYAVKPRSDRSEVVDAWLTQQPEGGSYAALMAQKELGSYFHPDPFCKAARKAEGPERPIRLPGHGLLEAVASVREGPAETVLLHGCHWGRAELARRRSRSGSIGFAQLLEGLDPGPEATAPTPLLRAVGERYRAALIDEFQDTDPVQWRILRLAFPGDAHLLVMVGDPKQAIYRFRGGDLDTYRLARRSAARVLALQENRRSTPALIGSLNGLMAPSGLPRSGLPVPAVLARSRRSGPDDMAPVRLLWLGGKRAAGEALPSRSALEARLPALVADAVLELLEQAPVLAGGDGQPSLPLRARDIALLVHSHRQAEDLRSALERRHIASRLVSKADVFASPAATALQRLLDALADPADPGRLRLLAASPLIGWSARQIAEAAPAAWSELAGRLQTLARELPHRGPLGVLSLLVDGEGLARLSVSGRLLADLQQVAELLQERLHVEQLALVAAADWLRRLRLDQTRASGTIPESHQAHSDKADEAVTVITVHRSKGLEFPVVICPYLWQAAGTPTAGGHRAGLRWHPAPGGGAHLDLHLRPAWGRGWQALRQHRDAERAERERLAYVAVTRAQHLLLLAWGPAKGQQANPLFPWIFPDEPLPDPEDETPITGRSDGDWQGRLRAAIEGRALGIELRQAAAEPGGPRTLAPAPAAVEALRCGPVPLRTLDTSWGRSSYTAWTRAAHGAGVSEAALEQGRDTSDPSPDGEAPEGGDAALWPEQGPLAGFARGAGAGDCLHRMLEQLDYRVPIDTPASRELVERELRRAGLEGEALEPLLRGLEQVRLTPFGGGLGSLRVADLGPERRLNELSFDLTLGFARAAELAAAFADHPGGAFGAAYAASVGGLPVASRGFLTGSIDLIFTAAEANGDQRWWVADWKSNWLGRRDGEGRPLACGPRHYGREAMTALMAQSHYPLQAHLYLVALHRYLAWRLPGYAPERHLGGYAYIFLRGTPGETGAQARGGAVPGMFVERPPLGRVLALDAALGGHGVDGAREEPS</sequence>
<dbReference type="Pfam" id="PF13361">
    <property type="entry name" value="UvrD_C"/>
    <property type="match status" value="1"/>
</dbReference>
<keyword evidence="3 16" id="KW-0547">Nucleotide-binding</keyword>
<dbReference type="Gene3D" id="1.10.486.10">
    <property type="entry name" value="PCRA, domain 4"/>
    <property type="match status" value="1"/>
</dbReference>
<dbReference type="InterPro" id="IPR027417">
    <property type="entry name" value="P-loop_NTPase"/>
</dbReference>
<dbReference type="CDD" id="cd22352">
    <property type="entry name" value="RecB_C-like"/>
    <property type="match status" value="1"/>
</dbReference>
<dbReference type="Gene3D" id="3.90.320.10">
    <property type="match status" value="1"/>
</dbReference>
<dbReference type="HAMAP" id="MF_01485">
    <property type="entry name" value="RecB"/>
    <property type="match status" value="1"/>
</dbReference>
<feature type="domain" description="UvrD-like helicase C-terminal" evidence="19">
    <location>
        <begin position="499"/>
        <end position="766"/>
    </location>
</feature>
<name>A0ABX5F7Q2_9CHRO</name>
<dbReference type="Proteomes" id="UP000238218">
    <property type="component" value="Unassembled WGS sequence"/>
</dbReference>
<keyword evidence="9" id="KW-0460">Magnesium</keyword>
<evidence type="ECO:0000256" key="16">
    <source>
        <dbReference type="PROSITE-ProRule" id="PRU00560"/>
    </source>
</evidence>
<feature type="binding site" evidence="16">
    <location>
        <begin position="31"/>
        <end position="38"/>
    </location>
    <ligand>
        <name>ATP</name>
        <dbReference type="ChEBI" id="CHEBI:30616"/>
    </ligand>
</feature>
<evidence type="ECO:0000256" key="12">
    <source>
        <dbReference type="ARBA" id="ARBA00023235"/>
    </source>
</evidence>
<dbReference type="Pfam" id="PF00580">
    <property type="entry name" value="UvrD-helicase"/>
    <property type="match status" value="2"/>
</dbReference>
<evidence type="ECO:0000259" key="19">
    <source>
        <dbReference type="PROSITE" id="PS51217"/>
    </source>
</evidence>
<keyword evidence="5 16" id="KW-0378">Hydrolase</keyword>
<evidence type="ECO:0000256" key="11">
    <source>
        <dbReference type="ARBA" id="ARBA00023204"/>
    </source>
</evidence>
<dbReference type="PANTHER" id="PTHR11070:SF23">
    <property type="entry name" value="RECBCD ENZYME SUBUNIT RECB"/>
    <property type="match status" value="1"/>
</dbReference>
<dbReference type="InterPro" id="IPR004586">
    <property type="entry name" value="RecB"/>
</dbReference>
<dbReference type="InterPro" id="IPR014016">
    <property type="entry name" value="UvrD-like_ATP-bd"/>
</dbReference>
<evidence type="ECO:0000256" key="14">
    <source>
        <dbReference type="ARBA" id="ARBA00034808"/>
    </source>
</evidence>
<dbReference type="PROSITE" id="PS51217">
    <property type="entry name" value="UVRD_HELICASE_CTER"/>
    <property type="match status" value="1"/>
</dbReference>
<comment type="catalytic activity">
    <reaction evidence="13">
        <text>Couples ATP hydrolysis with the unwinding of duplex DNA by translocating in the 3'-5' direction.</text>
        <dbReference type="EC" id="5.6.2.4"/>
    </reaction>
</comment>
<evidence type="ECO:0000256" key="7">
    <source>
        <dbReference type="ARBA" id="ARBA00022839"/>
    </source>
</evidence>
<evidence type="ECO:0000259" key="18">
    <source>
        <dbReference type="PROSITE" id="PS51198"/>
    </source>
</evidence>
<dbReference type="SUPFAM" id="SSF52980">
    <property type="entry name" value="Restriction endonuclease-like"/>
    <property type="match status" value="1"/>
</dbReference>
<evidence type="ECO:0000313" key="20">
    <source>
        <dbReference type="EMBL" id="PSB36322.1"/>
    </source>
</evidence>
<dbReference type="InterPro" id="IPR000212">
    <property type="entry name" value="DNA_helicase_UvrD/REP"/>
</dbReference>
<evidence type="ECO:0000256" key="4">
    <source>
        <dbReference type="ARBA" id="ARBA00022763"/>
    </source>
</evidence>
<feature type="region of interest" description="Disordered" evidence="17">
    <location>
        <begin position="957"/>
        <end position="985"/>
    </location>
</feature>
<evidence type="ECO:0000256" key="15">
    <source>
        <dbReference type="ARBA" id="ARBA00048988"/>
    </source>
</evidence>
<keyword evidence="6 16" id="KW-0347">Helicase</keyword>
<keyword evidence="7" id="KW-0269">Exonuclease</keyword>
<evidence type="ECO:0000256" key="17">
    <source>
        <dbReference type="SAM" id="MobiDB-lite"/>
    </source>
</evidence>
<gene>
    <name evidence="20" type="ORF">C7B81_13780</name>
</gene>
<dbReference type="GO" id="GO:0004386">
    <property type="term" value="F:helicase activity"/>
    <property type="evidence" value="ECO:0007669"/>
    <property type="project" value="UniProtKB-KW"/>
</dbReference>
<dbReference type="InterPro" id="IPR011335">
    <property type="entry name" value="Restrct_endonuc-II-like"/>
</dbReference>
<reference evidence="20 21" key="2">
    <citation type="submission" date="2018-03" db="EMBL/GenBank/DDBJ databases">
        <title>The ancient ancestry and fast evolution of plastids.</title>
        <authorList>
            <person name="Moore K.R."/>
            <person name="Magnabosco C."/>
            <person name="Momper L."/>
            <person name="Gold D.A."/>
            <person name="Bosak T."/>
            <person name="Fournier G.P."/>
        </authorList>
    </citation>
    <scope>NUCLEOTIDE SEQUENCE [LARGE SCALE GENOMIC DNA]</scope>
    <source>
        <strain evidence="20 21">CCALA 015</strain>
    </source>
</reference>
<keyword evidence="12" id="KW-0413">Isomerase</keyword>
<feature type="domain" description="UvrD-like helicase ATP-binding" evidence="18">
    <location>
        <begin position="10"/>
        <end position="476"/>
    </location>
</feature>
<keyword evidence="8 16" id="KW-0067">ATP-binding</keyword>
<keyword evidence="21" id="KW-1185">Reference proteome</keyword>
<keyword evidence="11" id="KW-0234">DNA repair</keyword>
<evidence type="ECO:0000256" key="10">
    <source>
        <dbReference type="ARBA" id="ARBA00023125"/>
    </source>
</evidence>
<evidence type="ECO:0000256" key="8">
    <source>
        <dbReference type="ARBA" id="ARBA00022840"/>
    </source>
</evidence>
<keyword evidence="10" id="KW-0238">DNA-binding</keyword>
<keyword evidence="1" id="KW-0540">Nuclease</keyword>
<dbReference type="Gene3D" id="3.40.50.300">
    <property type="entry name" value="P-loop containing nucleotide triphosphate hydrolases"/>
    <property type="match status" value="2"/>
</dbReference>
<evidence type="ECO:0000256" key="1">
    <source>
        <dbReference type="ARBA" id="ARBA00022722"/>
    </source>
</evidence>
<dbReference type="SUPFAM" id="SSF52540">
    <property type="entry name" value="P-loop containing nucleoside triphosphate hydrolases"/>
    <property type="match status" value="1"/>
</dbReference>
<evidence type="ECO:0000256" key="6">
    <source>
        <dbReference type="ARBA" id="ARBA00022806"/>
    </source>
</evidence>
<proteinExistence type="inferred from homology"/>
<evidence type="ECO:0000256" key="13">
    <source>
        <dbReference type="ARBA" id="ARBA00034617"/>
    </source>
</evidence>
<keyword evidence="4" id="KW-0227">DNA damage</keyword>
<dbReference type="Gene3D" id="1.10.3170.10">
    <property type="entry name" value="Recbcd, chain B, domain 2"/>
    <property type="match status" value="1"/>
</dbReference>
<comment type="catalytic activity">
    <reaction evidence="15">
        <text>ATP + H2O = ADP + phosphate + H(+)</text>
        <dbReference type="Rhea" id="RHEA:13065"/>
        <dbReference type="ChEBI" id="CHEBI:15377"/>
        <dbReference type="ChEBI" id="CHEBI:15378"/>
        <dbReference type="ChEBI" id="CHEBI:30616"/>
        <dbReference type="ChEBI" id="CHEBI:43474"/>
        <dbReference type="ChEBI" id="CHEBI:456216"/>
        <dbReference type="EC" id="5.6.2.4"/>
    </reaction>
</comment>
<accession>A0ABX5F7Q2</accession>
<reference evidence="20 21" key="1">
    <citation type="submission" date="2018-02" db="EMBL/GenBank/DDBJ databases">
        <authorList>
            <person name="Moore K."/>
            <person name="Momper L."/>
        </authorList>
    </citation>
    <scope>NUCLEOTIDE SEQUENCE [LARGE SCALE GENOMIC DNA]</scope>
    <source>
        <strain evidence="20 21">CCALA 015</strain>
    </source>
</reference>
<evidence type="ECO:0000256" key="5">
    <source>
        <dbReference type="ARBA" id="ARBA00022801"/>
    </source>
</evidence>
<dbReference type="PROSITE" id="PS51198">
    <property type="entry name" value="UVRD_HELICASE_ATP_BIND"/>
    <property type="match status" value="1"/>
</dbReference>
<protein>
    <recommendedName>
        <fullName evidence="14">DNA 3'-5' helicase</fullName>
        <ecNumber evidence="14">5.6.2.4</ecNumber>
    </recommendedName>
</protein>
<evidence type="ECO:0000256" key="2">
    <source>
        <dbReference type="ARBA" id="ARBA00022723"/>
    </source>
</evidence>
<dbReference type="EC" id="5.6.2.4" evidence="14"/>
<dbReference type="InterPro" id="IPR011604">
    <property type="entry name" value="PDDEXK-like_dom_sf"/>
</dbReference>
<dbReference type="RefSeq" id="WP_106222634.1">
    <property type="nucleotide sequence ID" value="NZ_PVWP01000010.1"/>
</dbReference>
<evidence type="ECO:0000313" key="21">
    <source>
        <dbReference type="Proteomes" id="UP000238218"/>
    </source>
</evidence>